<protein>
    <submittedName>
        <fullName evidence="1">Uncharacterized protein</fullName>
    </submittedName>
</protein>
<comment type="caution">
    <text evidence="1">The sequence shown here is derived from an EMBL/GenBank/DDBJ whole genome shotgun (WGS) entry which is preliminary data.</text>
</comment>
<evidence type="ECO:0000313" key="1">
    <source>
        <dbReference type="EMBL" id="KAL1375883.1"/>
    </source>
</evidence>
<keyword evidence="2" id="KW-1185">Reference proteome</keyword>
<organism evidence="1 2">
    <name type="scientific">Culex pipiens pipiens</name>
    <name type="common">Northern house mosquito</name>
    <dbReference type="NCBI Taxonomy" id="38569"/>
    <lineage>
        <taxon>Eukaryota</taxon>
        <taxon>Metazoa</taxon>
        <taxon>Ecdysozoa</taxon>
        <taxon>Arthropoda</taxon>
        <taxon>Hexapoda</taxon>
        <taxon>Insecta</taxon>
        <taxon>Pterygota</taxon>
        <taxon>Neoptera</taxon>
        <taxon>Endopterygota</taxon>
        <taxon>Diptera</taxon>
        <taxon>Nematocera</taxon>
        <taxon>Culicoidea</taxon>
        <taxon>Culicidae</taxon>
        <taxon>Culicinae</taxon>
        <taxon>Culicini</taxon>
        <taxon>Culex</taxon>
        <taxon>Culex</taxon>
    </lineage>
</organism>
<sequence>MTDTVEAHHLMEQVHRHLDQLYQHSANQMEAIEQRSLESDDPFVAFDELDEHSLVVDQHLHQLNGNIDAIDRILNELSDENCHLHARLTTLRANLDGATARLHNTKRSDNQKSMKHWEELRVHLESCHSELTLTKDVLVRRMHEKQLKLTAEYVKNQEYENAVVELGSLKGDVVASNANELITLKSQLPPPIIDIFWHEVRLKFGQYYMEVKSTAVHRNFTHGMDWDYLSSKAGRHQFIPFNHGEEFELRNVTTQLRLIEKDQHLRWSAGEGDRWQLVPKRNQRFWIRSVRTGNYVCSCMAHGFGSLDADTENAIAIKFRCLRVDGDEEEEEGGHFDVEISKFELERESSECKMM</sequence>
<dbReference type="AlphaFoldDB" id="A0ABD1CHU0"/>
<accession>A0ABD1CHU0</accession>
<name>A0ABD1CHU0_CULPP</name>
<reference evidence="1 2" key="1">
    <citation type="submission" date="2024-05" db="EMBL/GenBank/DDBJ databases">
        <title>Culex pipiens pipiens assembly and annotation.</title>
        <authorList>
            <person name="Alout H."/>
            <person name="Durand T."/>
        </authorList>
    </citation>
    <scope>NUCLEOTIDE SEQUENCE [LARGE SCALE GENOMIC DNA]</scope>
    <source>
        <strain evidence="1">HA-2024</strain>
        <tissue evidence="1">Whole body</tissue>
    </source>
</reference>
<proteinExistence type="predicted"/>
<gene>
    <name evidence="1" type="ORF">pipiens_017223</name>
</gene>
<dbReference type="Proteomes" id="UP001562425">
    <property type="component" value="Unassembled WGS sequence"/>
</dbReference>
<dbReference type="EMBL" id="JBEHCU010012116">
    <property type="protein sequence ID" value="KAL1375883.1"/>
    <property type="molecule type" value="Genomic_DNA"/>
</dbReference>
<evidence type="ECO:0000313" key="2">
    <source>
        <dbReference type="Proteomes" id="UP001562425"/>
    </source>
</evidence>